<evidence type="ECO:0000313" key="3">
    <source>
        <dbReference type="EMBL" id="MBB2890486.1"/>
    </source>
</evidence>
<proteinExistence type="predicted"/>
<dbReference type="Proteomes" id="UP000559182">
    <property type="component" value="Unassembled WGS sequence"/>
</dbReference>
<dbReference type="AlphaFoldDB" id="A0A839N4B8"/>
<sequence length="455" mass="46499">MSRWIQVAGAVLLVGGLAACGPADQGTLPVGGTTTVTVTAAANPTDTADGKTTGVTGGSSYSQLQQAFDGATDVDVADYKGLVTSVGFESPDKVVTCGIEDDAITCQAHEGATFTPPKDCHGMGSGRAVTMADHKAPEFACMGDVESGGPVLGDGTRITVGALQCVSREGITCIDGDGHGFRLGTGSYLLTGGGAQVPSSGGPSAPTTTQAPQPTTTAQPTTRSPHSTSALTGHYFVGAGTFNMNGSDGNYYGVWFLGDEWAYWGRPTSGAPRCTAVTGSIGSQPGDGWGCVRYSYDASSGALTVGGHSGSYRNGELEVGDWSFSPTLLPAAGTRVAVNLMNRGYSGMCGLYGGCSTWSTSLAMTDDGHFVLTSGSISSFSGSGSFGWASDYPPDKKGTYQVEAGGRIRLHYDSGKTEVRTFAEKYDAAGHPDPADASGDAGVVFGADRFWRDDA</sequence>
<dbReference type="RefSeq" id="WP_183318610.1">
    <property type="nucleotide sequence ID" value="NZ_JACHVQ010000001.1"/>
</dbReference>
<feature type="chain" id="PRO_5038688615" evidence="2">
    <location>
        <begin position="20"/>
        <end position="455"/>
    </location>
</feature>
<gene>
    <name evidence="3" type="ORF">FHU39_000470</name>
</gene>
<comment type="caution">
    <text evidence="3">The sequence shown here is derived from an EMBL/GenBank/DDBJ whole genome shotgun (WGS) entry which is preliminary data.</text>
</comment>
<accession>A0A839N4B8</accession>
<evidence type="ECO:0000256" key="1">
    <source>
        <dbReference type="SAM" id="MobiDB-lite"/>
    </source>
</evidence>
<feature type="region of interest" description="Disordered" evidence="1">
    <location>
        <begin position="194"/>
        <end position="229"/>
    </location>
</feature>
<reference evidence="3 4" key="1">
    <citation type="submission" date="2020-08" db="EMBL/GenBank/DDBJ databases">
        <title>Sequencing the genomes of 1000 actinobacteria strains.</title>
        <authorList>
            <person name="Klenk H.-P."/>
        </authorList>
    </citation>
    <scope>NUCLEOTIDE SEQUENCE [LARGE SCALE GENOMIC DNA]</scope>
    <source>
        <strain evidence="3 4">DSM 105369</strain>
    </source>
</reference>
<keyword evidence="4" id="KW-1185">Reference proteome</keyword>
<evidence type="ECO:0000256" key="2">
    <source>
        <dbReference type="SAM" id="SignalP"/>
    </source>
</evidence>
<protein>
    <submittedName>
        <fullName evidence="3">Uncharacterized protein</fullName>
    </submittedName>
</protein>
<dbReference type="EMBL" id="JACHVQ010000001">
    <property type="protein sequence ID" value="MBB2890486.1"/>
    <property type="molecule type" value="Genomic_DNA"/>
</dbReference>
<evidence type="ECO:0000313" key="4">
    <source>
        <dbReference type="Proteomes" id="UP000559182"/>
    </source>
</evidence>
<keyword evidence="2" id="KW-0732">Signal</keyword>
<name>A0A839N4B8_9MICO</name>
<feature type="signal peptide" evidence="2">
    <location>
        <begin position="1"/>
        <end position="19"/>
    </location>
</feature>
<dbReference type="PROSITE" id="PS51257">
    <property type="entry name" value="PROKAR_LIPOPROTEIN"/>
    <property type="match status" value="1"/>
</dbReference>
<feature type="compositionally biased region" description="Low complexity" evidence="1">
    <location>
        <begin position="205"/>
        <end position="222"/>
    </location>
</feature>
<organism evidence="3 4">
    <name type="scientific">Flexivirga oryzae</name>
    <dbReference type="NCBI Taxonomy" id="1794944"/>
    <lineage>
        <taxon>Bacteria</taxon>
        <taxon>Bacillati</taxon>
        <taxon>Actinomycetota</taxon>
        <taxon>Actinomycetes</taxon>
        <taxon>Micrococcales</taxon>
        <taxon>Dermacoccaceae</taxon>
        <taxon>Flexivirga</taxon>
    </lineage>
</organism>